<evidence type="ECO:0000313" key="2">
    <source>
        <dbReference type="EMBL" id="VDI68850.1"/>
    </source>
</evidence>
<dbReference type="OrthoDB" id="6128580at2759"/>
<gene>
    <name evidence="2" type="ORF">MGAL_10B071909</name>
</gene>
<accession>A0A8B6GSJ7</accession>
<dbReference type="Proteomes" id="UP000596742">
    <property type="component" value="Unassembled WGS sequence"/>
</dbReference>
<keyword evidence="3" id="KW-1185">Reference proteome</keyword>
<dbReference type="EMBL" id="UYJE01008966">
    <property type="protein sequence ID" value="VDI68850.1"/>
    <property type="molecule type" value="Genomic_DNA"/>
</dbReference>
<feature type="transmembrane region" description="Helical" evidence="1">
    <location>
        <begin position="20"/>
        <end position="42"/>
    </location>
</feature>
<sequence length="228" mass="25403">MNGTTNSTDTDTSDGLTGGSLFLVVLSATSAWCVFIMCIVCCSEYRGYQRRGRGRLNAGETFVIILFATSAWFGFLFFLICSIEYSKFKDRGDKTQNNARRNAASVETKSYTERKEELSMGVAALSNIQSELSTISPSDEVTDSSIERKDDKADIFHDQNDFQENNCTLDFPTPKNRKTILPPINVGTIINVESRCHSDTNSPSKEMLLEISPKKHKNSQMTPVIVHS</sequence>
<keyword evidence="1" id="KW-1133">Transmembrane helix</keyword>
<evidence type="ECO:0000313" key="3">
    <source>
        <dbReference type="Proteomes" id="UP000596742"/>
    </source>
</evidence>
<name>A0A8B6GSJ7_MYTGA</name>
<organism evidence="2 3">
    <name type="scientific">Mytilus galloprovincialis</name>
    <name type="common">Mediterranean mussel</name>
    <dbReference type="NCBI Taxonomy" id="29158"/>
    <lineage>
        <taxon>Eukaryota</taxon>
        <taxon>Metazoa</taxon>
        <taxon>Spiralia</taxon>
        <taxon>Lophotrochozoa</taxon>
        <taxon>Mollusca</taxon>
        <taxon>Bivalvia</taxon>
        <taxon>Autobranchia</taxon>
        <taxon>Pteriomorphia</taxon>
        <taxon>Mytilida</taxon>
        <taxon>Mytiloidea</taxon>
        <taxon>Mytilidae</taxon>
        <taxon>Mytilinae</taxon>
        <taxon>Mytilus</taxon>
    </lineage>
</organism>
<dbReference type="AlphaFoldDB" id="A0A8B6GSJ7"/>
<keyword evidence="1" id="KW-0472">Membrane</keyword>
<evidence type="ECO:0000256" key="1">
    <source>
        <dbReference type="SAM" id="Phobius"/>
    </source>
</evidence>
<proteinExistence type="predicted"/>
<protein>
    <submittedName>
        <fullName evidence="2">Uncharacterized protein</fullName>
    </submittedName>
</protein>
<feature type="transmembrane region" description="Helical" evidence="1">
    <location>
        <begin position="62"/>
        <end position="80"/>
    </location>
</feature>
<comment type="caution">
    <text evidence="2">The sequence shown here is derived from an EMBL/GenBank/DDBJ whole genome shotgun (WGS) entry which is preliminary data.</text>
</comment>
<reference evidence="2" key="1">
    <citation type="submission" date="2018-11" db="EMBL/GenBank/DDBJ databases">
        <authorList>
            <person name="Alioto T."/>
            <person name="Alioto T."/>
        </authorList>
    </citation>
    <scope>NUCLEOTIDE SEQUENCE</scope>
</reference>
<keyword evidence="1" id="KW-0812">Transmembrane</keyword>